<accession>A0ABW5TIA2</accession>
<evidence type="ECO:0000313" key="5">
    <source>
        <dbReference type="Proteomes" id="UP001597427"/>
    </source>
</evidence>
<dbReference type="SUPFAM" id="SSF49764">
    <property type="entry name" value="HSP20-like chaperones"/>
    <property type="match status" value="1"/>
</dbReference>
<comment type="caution">
    <text evidence="4">The sequence shown here is derived from an EMBL/GenBank/DDBJ whole genome shotgun (WGS) entry which is preliminary data.</text>
</comment>
<proteinExistence type="inferred from homology"/>
<reference evidence="5" key="1">
    <citation type="journal article" date="2019" name="Int. J. Syst. Evol. Microbiol.">
        <title>The Global Catalogue of Microorganisms (GCM) 10K type strain sequencing project: providing services to taxonomists for standard genome sequencing and annotation.</title>
        <authorList>
            <consortium name="The Broad Institute Genomics Platform"/>
            <consortium name="The Broad Institute Genome Sequencing Center for Infectious Disease"/>
            <person name="Wu L."/>
            <person name="Ma J."/>
        </authorList>
    </citation>
    <scope>NUCLEOTIDE SEQUENCE [LARGE SCALE GENOMIC DNA]</scope>
    <source>
        <strain evidence="5">TISTR 932</strain>
    </source>
</reference>
<evidence type="ECO:0000256" key="1">
    <source>
        <dbReference type="PROSITE-ProRule" id="PRU00285"/>
    </source>
</evidence>
<dbReference type="CDD" id="cd06471">
    <property type="entry name" value="ACD_LpsHSP_like"/>
    <property type="match status" value="1"/>
</dbReference>
<feature type="domain" description="SHSP" evidence="3">
    <location>
        <begin position="25"/>
        <end position="138"/>
    </location>
</feature>
<dbReference type="InterPro" id="IPR002068">
    <property type="entry name" value="A-crystallin/Hsp20_dom"/>
</dbReference>
<gene>
    <name evidence="4" type="ORF">ACFSR0_03850</name>
</gene>
<comment type="similarity">
    <text evidence="1 2">Belongs to the small heat shock protein (HSP20) family.</text>
</comment>
<evidence type="ECO:0000259" key="3">
    <source>
        <dbReference type="PROSITE" id="PS01031"/>
    </source>
</evidence>
<dbReference type="Pfam" id="PF00011">
    <property type="entry name" value="HSP20"/>
    <property type="match status" value="1"/>
</dbReference>
<evidence type="ECO:0000313" key="4">
    <source>
        <dbReference type="EMBL" id="MFD2728564.1"/>
    </source>
</evidence>
<dbReference type="PROSITE" id="PS01031">
    <property type="entry name" value="SHSP"/>
    <property type="match status" value="1"/>
</dbReference>
<evidence type="ECO:0000256" key="2">
    <source>
        <dbReference type="RuleBase" id="RU003616"/>
    </source>
</evidence>
<dbReference type="Proteomes" id="UP001597427">
    <property type="component" value="Unassembled WGS sequence"/>
</dbReference>
<dbReference type="InterPro" id="IPR031107">
    <property type="entry name" value="Small_HSP"/>
</dbReference>
<organism evidence="4 5">
    <name type="scientific">Enterococcus camelliae</name>
    <dbReference type="NCBI Taxonomy" id="453959"/>
    <lineage>
        <taxon>Bacteria</taxon>
        <taxon>Bacillati</taxon>
        <taxon>Bacillota</taxon>
        <taxon>Bacilli</taxon>
        <taxon>Lactobacillales</taxon>
        <taxon>Enterococcaceae</taxon>
        <taxon>Enterococcus</taxon>
    </lineage>
</organism>
<protein>
    <submittedName>
        <fullName evidence="4">Hsp20/alpha crystallin family protein</fullName>
    </submittedName>
</protein>
<dbReference type="PANTHER" id="PTHR11527">
    <property type="entry name" value="HEAT-SHOCK PROTEIN 20 FAMILY MEMBER"/>
    <property type="match status" value="1"/>
</dbReference>
<dbReference type="Gene3D" id="2.60.40.790">
    <property type="match status" value="1"/>
</dbReference>
<name>A0ABW5TIA2_9ENTE</name>
<dbReference type="EMBL" id="JBHUMO010000025">
    <property type="protein sequence ID" value="MFD2728564.1"/>
    <property type="molecule type" value="Genomic_DNA"/>
</dbReference>
<keyword evidence="5" id="KW-1185">Reference proteome</keyword>
<dbReference type="RefSeq" id="WP_007209168.1">
    <property type="nucleotide sequence ID" value="NZ_JBHUMO010000025.1"/>
</dbReference>
<sequence>MANAVSRYDGGLARMDDLFDSFFPRFFGNDTFQVDIKENDAEYELTADLPGFKKEELNVTYDHDVLTIAAERNNVVEDKDEEGHFVRRERSSQSYHRQFMLKGIDESAIAAEFKDGVLTMQLPKRADAKEPLKKIEIK</sequence>
<dbReference type="InterPro" id="IPR008978">
    <property type="entry name" value="HSP20-like_chaperone"/>
</dbReference>